<dbReference type="Pfam" id="PF12756">
    <property type="entry name" value="zf-C2H2_2"/>
    <property type="match status" value="1"/>
</dbReference>
<feature type="domain" description="C2H2-type" evidence="10">
    <location>
        <begin position="861"/>
        <end position="890"/>
    </location>
</feature>
<dbReference type="GO" id="GO:0000977">
    <property type="term" value="F:RNA polymerase II transcription regulatory region sequence-specific DNA binding"/>
    <property type="evidence" value="ECO:0007669"/>
    <property type="project" value="TreeGrafter"/>
</dbReference>
<feature type="domain" description="C2H2-type" evidence="10">
    <location>
        <begin position="1460"/>
        <end position="1483"/>
    </location>
</feature>
<comment type="subcellular location">
    <subcellularLocation>
        <location evidence="1">Nucleus</location>
    </subcellularLocation>
</comment>
<dbReference type="PROSITE" id="PS50157">
    <property type="entry name" value="ZINC_FINGER_C2H2_2"/>
    <property type="match status" value="17"/>
</dbReference>
<keyword evidence="7" id="KW-0804">Transcription</keyword>
<feature type="domain" description="C2H2-type" evidence="10">
    <location>
        <begin position="979"/>
        <end position="1006"/>
    </location>
</feature>
<feature type="domain" description="C2H2-type" evidence="10">
    <location>
        <begin position="1346"/>
        <end position="1374"/>
    </location>
</feature>
<feature type="domain" description="C2H2-type" evidence="10">
    <location>
        <begin position="452"/>
        <end position="480"/>
    </location>
</feature>
<evidence type="ECO:0000256" key="2">
    <source>
        <dbReference type="ARBA" id="ARBA00022723"/>
    </source>
</evidence>
<feature type="domain" description="C2H2-type" evidence="10">
    <location>
        <begin position="1404"/>
        <end position="1431"/>
    </location>
</feature>
<feature type="domain" description="C2H2-type" evidence="10">
    <location>
        <begin position="1007"/>
        <end position="1034"/>
    </location>
</feature>
<dbReference type="Gene3D" id="3.30.160.60">
    <property type="entry name" value="Classic Zinc Finger"/>
    <property type="match status" value="13"/>
</dbReference>
<reference evidence="11" key="1">
    <citation type="submission" date="2017-09" db="EMBL/GenBank/DDBJ databases">
        <title>Contemporary evolution of a Lepidopteran species, Heliothis virescens, in response to modern agricultural practices.</title>
        <authorList>
            <person name="Fritz M.L."/>
            <person name="Deyonke A.M."/>
            <person name="Papanicolaou A."/>
            <person name="Micinski S."/>
            <person name="Westbrook J."/>
            <person name="Gould F."/>
        </authorList>
    </citation>
    <scope>NUCLEOTIDE SEQUENCE [LARGE SCALE GENOMIC DNA]</scope>
    <source>
        <strain evidence="11">HvINT-</strain>
        <tissue evidence="11">Whole body</tissue>
    </source>
</reference>
<keyword evidence="5" id="KW-0862">Zinc</keyword>
<dbReference type="SMART" id="SM00355">
    <property type="entry name" value="ZnF_C2H2"/>
    <property type="match status" value="38"/>
</dbReference>
<feature type="domain" description="C2H2-type" evidence="10">
    <location>
        <begin position="137"/>
        <end position="164"/>
    </location>
</feature>
<dbReference type="Pfam" id="PF00096">
    <property type="entry name" value="zf-C2H2"/>
    <property type="match status" value="10"/>
</dbReference>
<dbReference type="PANTHER" id="PTHR24379">
    <property type="entry name" value="KRAB AND ZINC FINGER DOMAIN-CONTAINING"/>
    <property type="match status" value="1"/>
</dbReference>
<feature type="domain" description="C2H2-type" evidence="10">
    <location>
        <begin position="1035"/>
        <end position="1058"/>
    </location>
</feature>
<dbReference type="FunFam" id="3.30.160.60:FF:000100">
    <property type="entry name" value="Zinc finger 45-like"/>
    <property type="match status" value="1"/>
</dbReference>
<feature type="domain" description="C2H2-type" evidence="10">
    <location>
        <begin position="163"/>
        <end position="191"/>
    </location>
</feature>
<feature type="domain" description="C2H2-type" evidence="10">
    <location>
        <begin position="1376"/>
        <end position="1404"/>
    </location>
</feature>
<keyword evidence="6" id="KW-0805">Transcription regulation</keyword>
<dbReference type="InterPro" id="IPR041661">
    <property type="entry name" value="ZN622/Rei1/Reh1_Znf-C2H2"/>
</dbReference>
<proteinExistence type="predicted"/>
<dbReference type="EMBL" id="NWSH01002560">
    <property type="protein sequence ID" value="PCG67986.1"/>
    <property type="molecule type" value="Genomic_DNA"/>
</dbReference>
<dbReference type="InterPro" id="IPR036236">
    <property type="entry name" value="Znf_C2H2_sf"/>
</dbReference>
<protein>
    <recommendedName>
        <fullName evidence="10">C2H2-type domain-containing protein</fullName>
    </recommendedName>
</protein>
<feature type="domain" description="C2H2-type" evidence="10">
    <location>
        <begin position="1432"/>
        <end position="1459"/>
    </location>
</feature>
<dbReference type="GO" id="GO:0048598">
    <property type="term" value="P:embryonic morphogenesis"/>
    <property type="evidence" value="ECO:0007669"/>
    <property type="project" value="UniProtKB-ARBA"/>
</dbReference>
<dbReference type="FunFam" id="3.30.160.60:FF:000624">
    <property type="entry name" value="zinc finger protein 697"/>
    <property type="match status" value="1"/>
</dbReference>
<dbReference type="PROSITE" id="PS00028">
    <property type="entry name" value="ZINC_FINGER_C2H2_1"/>
    <property type="match status" value="24"/>
</dbReference>
<keyword evidence="3" id="KW-0677">Repeat</keyword>
<feature type="domain" description="C2H2-type" evidence="10">
    <location>
        <begin position="538"/>
        <end position="566"/>
    </location>
</feature>
<evidence type="ECO:0000259" key="10">
    <source>
        <dbReference type="PROSITE" id="PS50157"/>
    </source>
</evidence>
<keyword evidence="4 9" id="KW-0863">Zinc-finger</keyword>
<dbReference type="InterPro" id="IPR013087">
    <property type="entry name" value="Znf_C2H2_type"/>
</dbReference>
<comment type="caution">
    <text evidence="11">The sequence shown here is derived from an EMBL/GenBank/DDBJ whole genome shotgun (WGS) entry which is preliminary data.</text>
</comment>
<evidence type="ECO:0000256" key="5">
    <source>
        <dbReference type="ARBA" id="ARBA00022833"/>
    </source>
</evidence>
<dbReference type="PANTHER" id="PTHR24379:SF121">
    <property type="entry name" value="C2H2-TYPE DOMAIN-CONTAINING PROTEIN"/>
    <property type="match status" value="1"/>
</dbReference>
<feature type="domain" description="C2H2-type" evidence="10">
    <location>
        <begin position="1291"/>
        <end position="1319"/>
    </location>
</feature>
<feature type="domain" description="C2H2-type" evidence="10">
    <location>
        <begin position="951"/>
        <end position="979"/>
    </location>
</feature>
<evidence type="ECO:0000313" key="11">
    <source>
        <dbReference type="EMBL" id="PCG67986.1"/>
    </source>
</evidence>
<evidence type="ECO:0000256" key="3">
    <source>
        <dbReference type="ARBA" id="ARBA00022737"/>
    </source>
</evidence>
<evidence type="ECO:0000256" key="9">
    <source>
        <dbReference type="PROSITE-ProRule" id="PRU00042"/>
    </source>
</evidence>
<evidence type="ECO:0000256" key="8">
    <source>
        <dbReference type="ARBA" id="ARBA00023242"/>
    </source>
</evidence>
<evidence type="ECO:0000256" key="7">
    <source>
        <dbReference type="ARBA" id="ARBA00023163"/>
    </source>
</evidence>
<name>A0A2A4J899_HELVI</name>
<feature type="domain" description="C2H2-type" evidence="10">
    <location>
        <begin position="566"/>
        <end position="593"/>
    </location>
</feature>
<accession>A0A2A4J899</accession>
<sequence length="1490" mass="174917">MNDEGPFLFVLDYDPLVEARQNAKQILKYSTVYPFRLQISQMMCVCCRQCFEDPELFRRHMRLDHRANVLSFTPGHHSLGLREYLKADCTDLGCKICAKRFDDVKSIAEHLSSVHHKKINFNFDFGIQSFKLGREKWVCASCNKKFPCLRSLSRHNSSHYHKYTCENCGRSYISRDSLRSHVLLSHSQEKICVKCKESFASKEELREHKLSNERCWPYICSLCNTRFLYVRLKTQHLSEVHGVDDAKKSEGSITRKITRERIIASNHTINSLTSKEVPLITNTMNEEEEEQLNDWAFLFVLDKQNDPNFIAKRNAELIVKYSTVYPFKLPEDSMVCVYCCETYPDPAEFRSHMDEEHDTFNPKMAFNHCSEGFIKVDCTNINCRICFKHCQNLEEIAEHLHKDHNKALDLNFEVGLQPFKLEDNKYFCAICQAKTLCLRQLSRHTQIHFWRYTCEACGKSYATNTALRNHIRFSHIGTEKICRKCKRTFSSNEEKRKHITESPRCWSHLCCICGQRFMSWHAKQTHLAECHGVEKKSFVCPECGQVFHERKKYRSHFRLSHTDDNYVCSCCGMKFETKKILEEHRVSHTMEKLFPCTVCPKSFPRKKNLIQHMWIHMEHKRFECKLCNKKFNQKVKVNPMYVARHNAKMMIQFTTAYPFKLPESSMVCVYCCDSFPDPAMFRDHMHTEHQEFKVNMAFNHAPEGAIKVDCTDLKYNNPMYIAKRNAQIVVQYITAYPFRLPESAIVCVYCCESFDDAPRFRKHMEDEHDEVNVRVAFSHLHEGYIKVDSTDLRCRICLQTFNNIEEAAIHLSTAHNKNIAFDHDIGLQPFYMQSDKLACAICNSKSSNLRSLSRHIHKHFFQCTCELCGKSFASSASLQKHLEFSCPLVPKQRRCRKCKIILYSTEDQKLHFEASRKCRQHLCPVCGDRFSTWKIKRAHMEKEHGVPNKDYPCPECGLVFTQQNKFKAHFTIVHTDQHFECPSCERKFDSRYVLNRHMIVHSNERLFCCDICSKSFPRKSTLRQHMWIHSEVKRFECKICDKPFNQKVSYKTHMKSYHPELGVIGLRGKAITCVYCCEGYEDPAHFRRHVDVNHQQFTISTAFHHIGSTKEYLKVDIYNVKCRLCSQPFEKIDDVAQHLKDAHPSFSKKLDLNFDVGLQPYKLRGKAITCVYCCEGYEDPAHFRRHVDVNHQQFTISTAFHHIGSTKEYLKVDIYNVKCRLCSQPFEKIDDVAQHLKDAHPSFSKKLDLNFDVGLQPYKLEKNNYCCYHCGKKMPTLIKLCRHTILHYQRFTCDTCGRNYLSNEALNYHIKCSHSGKHVCRKCWTEFPTQEKKRAHVKMSKPCWTFCCIVCGERFQSWEHKQKHLEVAHGHEKIVYKCPECNEKFACRKYFYTHYKLAHTDEGFQCACCGLKFNTQKRLDDHSLGHTGEKPFMCTICSKSFVRSKSLTQHMWIHSETKRFVCLLCEKQFAQKVSLKGHMKTTHPDVNFDL</sequence>
<dbReference type="FunFam" id="3.30.160.60:FF:001289">
    <property type="entry name" value="Zinc finger protein 574"/>
    <property type="match status" value="1"/>
</dbReference>
<keyword evidence="2" id="KW-0479">Metal-binding</keyword>
<dbReference type="STRING" id="7102.A0A2A4J899"/>
<dbReference type="SUPFAM" id="SSF57667">
    <property type="entry name" value="beta-beta-alpha zinc fingers"/>
    <property type="match status" value="10"/>
</dbReference>
<evidence type="ECO:0000256" key="1">
    <source>
        <dbReference type="ARBA" id="ARBA00004123"/>
    </source>
</evidence>
<feature type="domain" description="C2H2-type" evidence="10">
    <location>
        <begin position="594"/>
        <end position="621"/>
    </location>
</feature>
<evidence type="ECO:0000256" key="4">
    <source>
        <dbReference type="ARBA" id="ARBA00022771"/>
    </source>
</evidence>
<evidence type="ECO:0000256" key="6">
    <source>
        <dbReference type="ARBA" id="ARBA00023015"/>
    </source>
</evidence>
<keyword evidence="8" id="KW-0539">Nucleus</keyword>
<dbReference type="GO" id="GO:0000981">
    <property type="term" value="F:DNA-binding transcription factor activity, RNA polymerase II-specific"/>
    <property type="evidence" value="ECO:0007669"/>
    <property type="project" value="TreeGrafter"/>
</dbReference>
<dbReference type="GO" id="GO:0008270">
    <property type="term" value="F:zinc ion binding"/>
    <property type="evidence" value="ECO:0007669"/>
    <property type="project" value="UniProtKB-KW"/>
</dbReference>
<dbReference type="GO" id="GO:0005634">
    <property type="term" value="C:nucleus"/>
    <property type="evidence" value="ECO:0007669"/>
    <property type="project" value="UniProtKB-SubCell"/>
</dbReference>
<organism evidence="11">
    <name type="scientific">Heliothis virescens</name>
    <name type="common">Tobacco budworm moth</name>
    <dbReference type="NCBI Taxonomy" id="7102"/>
    <lineage>
        <taxon>Eukaryota</taxon>
        <taxon>Metazoa</taxon>
        <taxon>Ecdysozoa</taxon>
        <taxon>Arthropoda</taxon>
        <taxon>Hexapoda</taxon>
        <taxon>Insecta</taxon>
        <taxon>Pterygota</taxon>
        <taxon>Neoptera</taxon>
        <taxon>Endopterygota</taxon>
        <taxon>Lepidoptera</taxon>
        <taxon>Glossata</taxon>
        <taxon>Ditrysia</taxon>
        <taxon>Noctuoidea</taxon>
        <taxon>Noctuidae</taxon>
        <taxon>Heliothinae</taxon>
        <taxon>Heliothis</taxon>
    </lineage>
</organism>
<gene>
    <name evidence="11" type="ORF">B5V51_5733</name>
</gene>